<feature type="transmembrane region" description="Helical" evidence="12">
    <location>
        <begin position="34"/>
        <end position="55"/>
    </location>
</feature>
<evidence type="ECO:0000256" key="9">
    <source>
        <dbReference type="ARBA" id="ARBA00023033"/>
    </source>
</evidence>
<dbReference type="GO" id="GO:0016705">
    <property type="term" value="F:oxidoreductase activity, acting on paired donors, with incorporation or reduction of molecular oxygen"/>
    <property type="evidence" value="ECO:0007669"/>
    <property type="project" value="InterPro"/>
</dbReference>
<dbReference type="PRINTS" id="PR00463">
    <property type="entry name" value="EP450I"/>
</dbReference>
<name>A0A438GAC8_VITVI</name>
<dbReference type="GO" id="GO:0005506">
    <property type="term" value="F:iron ion binding"/>
    <property type="evidence" value="ECO:0007669"/>
    <property type="project" value="InterPro"/>
</dbReference>
<feature type="transmembrane region" description="Helical" evidence="12">
    <location>
        <begin position="6"/>
        <end position="27"/>
    </location>
</feature>
<sequence>MVSFDLLYSNLIFYFLFSAIASIQMIMQQSDMELLLLSFLLLMALSLSFWIRFFVHKLEKSSGNPERFIQDRMAKYSTQIFKTCLLGEPTAVVCGAAGNKLLFSNENKLVTSWWPRSVEKIFPSSLQTSTKEESMKTRKLLPAFLKPEALQKLFLSIDDPKHIAKFANPFHILAAGVMSIPINFPGTPFTVLSRLRIHENGQFLNEMDIADKILGLLIGGHDTASAVITFIIKYLAELPQVYNEVLKEQMEVAAGKKSGEMLDWEDIQKMKYSWNVANEVMRLAPPLQGSFREAITDFTYAGFSIPKGCTGAQMQHTRPDYFPDPEKFDPSRFEGNGPIPYTYVPFGGGPRMCPGKEYARLEILVFIHNVVRRFSWYKLHPNEDVIVDPMPMPAKGLPIRLRHH</sequence>
<dbReference type="Gene3D" id="1.10.630.10">
    <property type="entry name" value="Cytochrome P450"/>
    <property type="match status" value="1"/>
</dbReference>
<accession>A0A438GAC8</accession>
<keyword evidence="5 10" id="KW-0479">Metal-binding</keyword>
<dbReference type="InterPro" id="IPR036396">
    <property type="entry name" value="Cyt_P450_sf"/>
</dbReference>
<evidence type="ECO:0000256" key="3">
    <source>
        <dbReference type="ARBA" id="ARBA00022617"/>
    </source>
</evidence>
<dbReference type="CDD" id="cd11043">
    <property type="entry name" value="CYP90-like"/>
    <property type="match status" value="1"/>
</dbReference>
<gene>
    <name evidence="13" type="primary">C7A52_12</name>
    <name evidence="13" type="ORF">CK203_063081</name>
</gene>
<dbReference type="InterPro" id="IPR001128">
    <property type="entry name" value="Cyt_P450"/>
</dbReference>
<evidence type="ECO:0000256" key="4">
    <source>
        <dbReference type="ARBA" id="ARBA00022692"/>
    </source>
</evidence>
<evidence type="ECO:0000256" key="7">
    <source>
        <dbReference type="ARBA" id="ARBA00023002"/>
    </source>
</evidence>
<reference evidence="13 14" key="1">
    <citation type="journal article" date="2018" name="PLoS Genet.">
        <title>Population sequencing reveals clonal diversity and ancestral inbreeding in the grapevine cultivar Chardonnay.</title>
        <authorList>
            <person name="Roach M.J."/>
            <person name="Johnson D.L."/>
            <person name="Bohlmann J."/>
            <person name="van Vuuren H.J."/>
            <person name="Jones S.J."/>
            <person name="Pretorius I.S."/>
            <person name="Schmidt S.A."/>
            <person name="Borneman A.R."/>
        </authorList>
    </citation>
    <scope>NUCLEOTIDE SEQUENCE [LARGE SCALE GENOMIC DNA]</scope>
    <source>
        <strain evidence="14">cv. Chardonnay</strain>
        <tissue evidence="13">Leaf</tissue>
    </source>
</reference>
<dbReference type="GO" id="GO:0004497">
    <property type="term" value="F:monooxygenase activity"/>
    <property type="evidence" value="ECO:0007669"/>
    <property type="project" value="UniProtKB-KW"/>
</dbReference>
<keyword evidence="4 12" id="KW-0812">Transmembrane</keyword>
<evidence type="ECO:0000256" key="1">
    <source>
        <dbReference type="ARBA" id="ARBA00004167"/>
    </source>
</evidence>
<dbReference type="GO" id="GO:0020037">
    <property type="term" value="F:heme binding"/>
    <property type="evidence" value="ECO:0007669"/>
    <property type="project" value="InterPro"/>
</dbReference>
<evidence type="ECO:0000256" key="5">
    <source>
        <dbReference type="ARBA" id="ARBA00022723"/>
    </source>
</evidence>
<keyword evidence="12" id="KW-0472">Membrane</keyword>
<evidence type="ECO:0000256" key="2">
    <source>
        <dbReference type="ARBA" id="ARBA00010617"/>
    </source>
</evidence>
<comment type="caution">
    <text evidence="13">The sequence shown here is derived from an EMBL/GenBank/DDBJ whole genome shotgun (WGS) entry which is preliminary data.</text>
</comment>
<dbReference type="Proteomes" id="UP000288805">
    <property type="component" value="Unassembled WGS sequence"/>
</dbReference>
<evidence type="ECO:0000313" key="14">
    <source>
        <dbReference type="Proteomes" id="UP000288805"/>
    </source>
</evidence>
<dbReference type="InterPro" id="IPR017972">
    <property type="entry name" value="Cyt_P450_CS"/>
</dbReference>
<keyword evidence="3 10" id="KW-0349">Heme</keyword>
<evidence type="ECO:0000256" key="6">
    <source>
        <dbReference type="ARBA" id="ARBA00022989"/>
    </source>
</evidence>
<dbReference type="PANTHER" id="PTHR24286">
    <property type="entry name" value="CYTOCHROME P450 26"/>
    <property type="match status" value="1"/>
</dbReference>
<keyword evidence="7 11" id="KW-0560">Oxidoreductase</keyword>
<dbReference type="Pfam" id="PF00067">
    <property type="entry name" value="p450"/>
    <property type="match status" value="1"/>
</dbReference>
<dbReference type="PANTHER" id="PTHR24286:SF384">
    <property type="entry name" value="P450, PUTATIVE (EUROFUNG)-RELATED"/>
    <property type="match status" value="1"/>
</dbReference>
<dbReference type="PROSITE" id="PS00086">
    <property type="entry name" value="CYTOCHROME_P450"/>
    <property type="match status" value="1"/>
</dbReference>
<comment type="subcellular location">
    <subcellularLocation>
        <location evidence="1">Membrane</location>
        <topology evidence="1">Single-pass membrane protein</topology>
    </subcellularLocation>
</comment>
<evidence type="ECO:0000256" key="10">
    <source>
        <dbReference type="PIRSR" id="PIRSR602401-1"/>
    </source>
</evidence>
<comment type="cofactor">
    <cofactor evidence="10">
        <name>heme</name>
        <dbReference type="ChEBI" id="CHEBI:30413"/>
    </cofactor>
</comment>
<dbReference type="EMBL" id="QGNW01000507">
    <property type="protein sequence ID" value="RVW69128.1"/>
    <property type="molecule type" value="Genomic_DNA"/>
</dbReference>
<proteinExistence type="inferred from homology"/>
<dbReference type="GO" id="GO:0016020">
    <property type="term" value="C:membrane"/>
    <property type="evidence" value="ECO:0007669"/>
    <property type="project" value="UniProtKB-SubCell"/>
</dbReference>
<keyword evidence="8 10" id="KW-0408">Iron</keyword>
<dbReference type="AlphaFoldDB" id="A0A438GAC8"/>
<dbReference type="PRINTS" id="PR00385">
    <property type="entry name" value="P450"/>
</dbReference>
<evidence type="ECO:0000313" key="13">
    <source>
        <dbReference type="EMBL" id="RVW69128.1"/>
    </source>
</evidence>
<evidence type="ECO:0000256" key="8">
    <source>
        <dbReference type="ARBA" id="ARBA00023004"/>
    </source>
</evidence>
<keyword evidence="6 12" id="KW-1133">Transmembrane helix</keyword>
<keyword evidence="9 11" id="KW-0503">Monooxygenase</keyword>
<evidence type="ECO:0000256" key="12">
    <source>
        <dbReference type="SAM" id="Phobius"/>
    </source>
</evidence>
<feature type="binding site" description="axial binding residue" evidence="10">
    <location>
        <position position="353"/>
    </location>
    <ligand>
        <name>heme</name>
        <dbReference type="ChEBI" id="CHEBI:30413"/>
    </ligand>
    <ligandPart>
        <name>Fe</name>
        <dbReference type="ChEBI" id="CHEBI:18248"/>
    </ligandPart>
</feature>
<protein>
    <submittedName>
        <fullName evidence="13">Beta-amyrin 28-oxidase</fullName>
    </submittedName>
</protein>
<organism evidence="13 14">
    <name type="scientific">Vitis vinifera</name>
    <name type="common">Grape</name>
    <dbReference type="NCBI Taxonomy" id="29760"/>
    <lineage>
        <taxon>Eukaryota</taxon>
        <taxon>Viridiplantae</taxon>
        <taxon>Streptophyta</taxon>
        <taxon>Embryophyta</taxon>
        <taxon>Tracheophyta</taxon>
        <taxon>Spermatophyta</taxon>
        <taxon>Magnoliopsida</taxon>
        <taxon>eudicotyledons</taxon>
        <taxon>Gunneridae</taxon>
        <taxon>Pentapetalae</taxon>
        <taxon>rosids</taxon>
        <taxon>Vitales</taxon>
        <taxon>Vitaceae</taxon>
        <taxon>Viteae</taxon>
        <taxon>Vitis</taxon>
    </lineage>
</organism>
<comment type="similarity">
    <text evidence="2 11">Belongs to the cytochrome P450 family.</text>
</comment>
<dbReference type="InterPro" id="IPR002401">
    <property type="entry name" value="Cyt_P450_E_grp-I"/>
</dbReference>
<evidence type="ECO:0000256" key="11">
    <source>
        <dbReference type="RuleBase" id="RU000461"/>
    </source>
</evidence>
<dbReference type="SUPFAM" id="SSF48264">
    <property type="entry name" value="Cytochrome P450"/>
    <property type="match status" value="1"/>
</dbReference>